<dbReference type="GO" id="GO:0031490">
    <property type="term" value="F:chromatin DNA binding"/>
    <property type="evidence" value="ECO:0007669"/>
    <property type="project" value="TreeGrafter"/>
</dbReference>
<evidence type="ECO:0000256" key="7">
    <source>
        <dbReference type="ARBA" id="ARBA00023163"/>
    </source>
</evidence>
<dbReference type="InterPro" id="IPR036427">
    <property type="entry name" value="Bromodomain-like_sf"/>
</dbReference>
<evidence type="ECO:0000259" key="11">
    <source>
        <dbReference type="PROSITE" id="PS50014"/>
    </source>
</evidence>
<evidence type="ECO:0000313" key="13">
    <source>
        <dbReference type="Proteomes" id="UP000663864"/>
    </source>
</evidence>
<accession>A0A815UY81</accession>
<dbReference type="GO" id="GO:0003713">
    <property type="term" value="F:transcription coactivator activity"/>
    <property type="evidence" value="ECO:0007669"/>
    <property type="project" value="TreeGrafter"/>
</dbReference>
<evidence type="ECO:0000256" key="1">
    <source>
        <dbReference type="ARBA" id="ARBA00004123"/>
    </source>
</evidence>
<dbReference type="Gene3D" id="1.20.920.10">
    <property type="entry name" value="Bromodomain-like"/>
    <property type="match status" value="1"/>
</dbReference>
<sequence>FTPEDLRIHLEPIIHKMITLEDSYPFQQPVDPVTLNIPDYLIIIKHPMDISTIHNKLLRGEYKNPLEFCDDAWLYNRKSTRIYKVCTKLVELFAESIDPVVQALGYCCGRQHVYLPQVLLCYGKEQCCQISVNDNYYYYNNPELSQFNLSNDRYTICTKCFNSVQSDSIFMGDDPIQTLIEIPKSLFLLAKNYTKEPEIVINCIVCTRRWHQVCALHLDQIWSEENRYIASKLPVNDLSSQLEKRANNFFT</sequence>
<dbReference type="InterPro" id="IPR038547">
    <property type="entry name" value="RING_CBP-p300_sf"/>
</dbReference>
<reference evidence="12" key="1">
    <citation type="submission" date="2021-02" db="EMBL/GenBank/DDBJ databases">
        <authorList>
            <person name="Nowell W R."/>
        </authorList>
    </citation>
    <scope>NUCLEOTIDE SEQUENCE</scope>
</reference>
<dbReference type="Gene3D" id="2.10.110.40">
    <property type="match status" value="1"/>
</dbReference>
<dbReference type="Gene3D" id="3.30.40.10">
    <property type="entry name" value="Zinc/RING finger domain, C3HC4 (zinc finger)"/>
    <property type="match status" value="1"/>
</dbReference>
<dbReference type="Proteomes" id="UP000663864">
    <property type="component" value="Unassembled WGS sequence"/>
</dbReference>
<evidence type="ECO:0000256" key="4">
    <source>
        <dbReference type="ARBA" id="ARBA00022853"/>
    </source>
</evidence>
<feature type="domain" description="Bromo" evidence="11">
    <location>
        <begin position="18"/>
        <end position="74"/>
    </location>
</feature>
<dbReference type="GO" id="GO:0045944">
    <property type="term" value="P:positive regulation of transcription by RNA polymerase II"/>
    <property type="evidence" value="ECO:0007669"/>
    <property type="project" value="TreeGrafter"/>
</dbReference>
<dbReference type="PANTHER" id="PTHR13808">
    <property type="entry name" value="CBP/P300-RELATED"/>
    <property type="match status" value="1"/>
</dbReference>
<dbReference type="InterPro" id="IPR013083">
    <property type="entry name" value="Znf_RING/FYVE/PHD"/>
</dbReference>
<dbReference type="InterPro" id="IPR013178">
    <property type="entry name" value="Histone_AcTrfase_Rtt109/CBP"/>
</dbReference>
<feature type="non-terminal residue" evidence="12">
    <location>
        <position position="1"/>
    </location>
</feature>
<dbReference type="InterPro" id="IPR056484">
    <property type="entry name" value="PHD_P300"/>
</dbReference>
<dbReference type="Pfam" id="PF23570">
    <property type="entry name" value="PHD_P300"/>
    <property type="match status" value="1"/>
</dbReference>
<dbReference type="PRINTS" id="PR00503">
    <property type="entry name" value="BROMODOMAIN"/>
</dbReference>
<dbReference type="SUPFAM" id="SSF47370">
    <property type="entry name" value="Bromodomain"/>
    <property type="match status" value="1"/>
</dbReference>
<dbReference type="EMBL" id="CAJNOT010008716">
    <property type="protein sequence ID" value="CAF1520347.1"/>
    <property type="molecule type" value="Genomic_DNA"/>
</dbReference>
<dbReference type="InterPro" id="IPR001487">
    <property type="entry name" value="Bromodomain"/>
</dbReference>
<dbReference type="SMART" id="SM00297">
    <property type="entry name" value="BROMO"/>
    <property type="match status" value="1"/>
</dbReference>
<dbReference type="AlphaFoldDB" id="A0A815UY81"/>
<dbReference type="EC" id="2.3.1.48" evidence="2"/>
<keyword evidence="7" id="KW-0804">Transcription</keyword>
<evidence type="ECO:0000256" key="6">
    <source>
        <dbReference type="ARBA" id="ARBA00023117"/>
    </source>
</evidence>
<name>A0A815UY81_9BILA</name>
<comment type="subcellular location">
    <subcellularLocation>
        <location evidence="1">Nucleus</location>
    </subcellularLocation>
</comment>
<keyword evidence="8" id="KW-0539">Nucleus</keyword>
<proteinExistence type="predicted"/>
<dbReference type="PANTHER" id="PTHR13808:SF1">
    <property type="entry name" value="HISTONE ACETYLTRANSFERASE"/>
    <property type="match status" value="1"/>
</dbReference>
<dbReference type="GO" id="GO:0000123">
    <property type="term" value="C:histone acetyltransferase complex"/>
    <property type="evidence" value="ECO:0007669"/>
    <property type="project" value="TreeGrafter"/>
</dbReference>
<evidence type="ECO:0000256" key="10">
    <source>
        <dbReference type="PROSITE-ProRule" id="PRU00035"/>
    </source>
</evidence>
<evidence type="ECO:0000313" key="12">
    <source>
        <dbReference type="EMBL" id="CAF1520347.1"/>
    </source>
</evidence>
<evidence type="ECO:0000256" key="3">
    <source>
        <dbReference type="ARBA" id="ARBA00022679"/>
    </source>
</evidence>
<protein>
    <recommendedName>
        <fullName evidence="2">histone acetyltransferase</fullName>
        <ecNumber evidence="2">2.3.1.48</ecNumber>
    </recommendedName>
</protein>
<dbReference type="GO" id="GO:0004402">
    <property type="term" value="F:histone acetyltransferase activity"/>
    <property type="evidence" value="ECO:0007669"/>
    <property type="project" value="InterPro"/>
</dbReference>
<dbReference type="GO" id="GO:0005667">
    <property type="term" value="C:transcription regulator complex"/>
    <property type="evidence" value="ECO:0007669"/>
    <property type="project" value="TreeGrafter"/>
</dbReference>
<keyword evidence="6 10" id="KW-0103">Bromodomain</keyword>
<gene>
    <name evidence="12" type="ORF">ZHD862_LOCUS38342</name>
</gene>
<dbReference type="PROSITE" id="PS50014">
    <property type="entry name" value="BROMODOMAIN_2"/>
    <property type="match status" value="1"/>
</dbReference>
<dbReference type="GO" id="GO:0005634">
    <property type="term" value="C:nucleus"/>
    <property type="evidence" value="ECO:0007669"/>
    <property type="project" value="UniProtKB-SubCell"/>
</dbReference>
<dbReference type="Pfam" id="PF06001">
    <property type="entry name" value="RING_CBP-p300"/>
    <property type="match status" value="1"/>
</dbReference>
<dbReference type="Pfam" id="PF00439">
    <property type="entry name" value="Bromodomain"/>
    <property type="match status" value="1"/>
</dbReference>
<evidence type="ECO:0000256" key="8">
    <source>
        <dbReference type="ARBA" id="ARBA00023242"/>
    </source>
</evidence>
<keyword evidence="5" id="KW-0805">Transcription regulation</keyword>
<evidence type="ECO:0000256" key="9">
    <source>
        <dbReference type="ARBA" id="ARBA00048017"/>
    </source>
</evidence>
<evidence type="ECO:0000256" key="2">
    <source>
        <dbReference type="ARBA" id="ARBA00013184"/>
    </source>
</evidence>
<comment type="caution">
    <text evidence="12">The sequence shown here is derived from an EMBL/GenBank/DDBJ whole genome shotgun (WGS) entry which is preliminary data.</text>
</comment>
<organism evidence="12 13">
    <name type="scientific">Rotaria sordida</name>
    <dbReference type="NCBI Taxonomy" id="392033"/>
    <lineage>
        <taxon>Eukaryota</taxon>
        <taxon>Metazoa</taxon>
        <taxon>Spiralia</taxon>
        <taxon>Gnathifera</taxon>
        <taxon>Rotifera</taxon>
        <taxon>Eurotatoria</taxon>
        <taxon>Bdelloidea</taxon>
        <taxon>Philodinida</taxon>
        <taxon>Philodinidae</taxon>
        <taxon>Rotaria</taxon>
    </lineage>
</organism>
<keyword evidence="3" id="KW-0808">Transferase</keyword>
<comment type="catalytic activity">
    <reaction evidence="9">
        <text>L-lysyl-[protein] + acetyl-CoA = N(6)-acetyl-L-lysyl-[protein] + CoA + H(+)</text>
        <dbReference type="Rhea" id="RHEA:45948"/>
        <dbReference type="Rhea" id="RHEA-COMP:9752"/>
        <dbReference type="Rhea" id="RHEA-COMP:10731"/>
        <dbReference type="ChEBI" id="CHEBI:15378"/>
        <dbReference type="ChEBI" id="CHEBI:29969"/>
        <dbReference type="ChEBI" id="CHEBI:57287"/>
        <dbReference type="ChEBI" id="CHEBI:57288"/>
        <dbReference type="ChEBI" id="CHEBI:61930"/>
        <dbReference type="EC" id="2.3.1.48"/>
    </reaction>
</comment>
<dbReference type="InterPro" id="IPR010303">
    <property type="entry name" value="RING_CBP-p300"/>
</dbReference>
<keyword evidence="4" id="KW-0156">Chromatin regulator</keyword>
<evidence type="ECO:0000256" key="5">
    <source>
        <dbReference type="ARBA" id="ARBA00023015"/>
    </source>
</evidence>